<feature type="transmembrane region" description="Helical" evidence="7">
    <location>
        <begin position="372"/>
        <end position="390"/>
    </location>
</feature>
<dbReference type="GO" id="GO:0005886">
    <property type="term" value="C:plasma membrane"/>
    <property type="evidence" value="ECO:0007669"/>
    <property type="project" value="UniProtKB-SubCell"/>
</dbReference>
<evidence type="ECO:0000256" key="3">
    <source>
        <dbReference type="ARBA" id="ARBA00022692"/>
    </source>
</evidence>
<dbReference type="AlphaFoldDB" id="A0AAW4NTQ1"/>
<dbReference type="PANTHER" id="PTHR30294:SF46">
    <property type="entry name" value="ABC TRANSPORTER PERMEASE"/>
    <property type="match status" value="1"/>
</dbReference>
<evidence type="ECO:0000256" key="4">
    <source>
        <dbReference type="ARBA" id="ARBA00022989"/>
    </source>
</evidence>
<keyword evidence="2" id="KW-1003">Cell membrane</keyword>
<dbReference type="RefSeq" id="WP_219428073.1">
    <property type="nucleotide sequence ID" value="NZ_CAUTLA010000043.1"/>
</dbReference>
<proteinExistence type="predicted"/>
<protein>
    <submittedName>
        <fullName evidence="9">ABC transporter permease</fullName>
    </submittedName>
</protein>
<keyword evidence="6" id="KW-0175">Coiled coil</keyword>
<dbReference type="Proteomes" id="UP001196873">
    <property type="component" value="Unassembled WGS sequence"/>
</dbReference>
<feature type="transmembrane region" description="Helical" evidence="7">
    <location>
        <begin position="309"/>
        <end position="328"/>
    </location>
</feature>
<evidence type="ECO:0000256" key="5">
    <source>
        <dbReference type="ARBA" id="ARBA00023136"/>
    </source>
</evidence>
<dbReference type="PANTHER" id="PTHR30294">
    <property type="entry name" value="MEMBRANE COMPONENT OF ABC TRANSPORTER YHHJ-RELATED"/>
    <property type="match status" value="1"/>
</dbReference>
<organism evidence="9 10">
    <name type="scientific">Segatella salivae</name>
    <dbReference type="NCBI Taxonomy" id="228604"/>
    <lineage>
        <taxon>Bacteria</taxon>
        <taxon>Pseudomonadati</taxon>
        <taxon>Bacteroidota</taxon>
        <taxon>Bacteroidia</taxon>
        <taxon>Bacteroidales</taxon>
        <taxon>Prevotellaceae</taxon>
        <taxon>Segatella</taxon>
    </lineage>
</organism>
<dbReference type="EMBL" id="JAHXRF010000018">
    <property type="protein sequence ID" value="MBW4866519.1"/>
    <property type="molecule type" value="Genomic_DNA"/>
</dbReference>
<dbReference type="GO" id="GO:0140359">
    <property type="term" value="F:ABC-type transporter activity"/>
    <property type="evidence" value="ECO:0007669"/>
    <property type="project" value="InterPro"/>
</dbReference>
<feature type="transmembrane region" description="Helical" evidence="7">
    <location>
        <begin position="250"/>
        <end position="270"/>
    </location>
</feature>
<feature type="transmembrane region" description="Helical" evidence="7">
    <location>
        <begin position="282"/>
        <end position="302"/>
    </location>
</feature>
<feature type="transmembrane region" description="Helical" evidence="7">
    <location>
        <begin position="196"/>
        <end position="218"/>
    </location>
</feature>
<evidence type="ECO:0000313" key="9">
    <source>
        <dbReference type="EMBL" id="MBW4866519.1"/>
    </source>
</evidence>
<dbReference type="InterPro" id="IPR013525">
    <property type="entry name" value="ABC2_TM"/>
</dbReference>
<reference evidence="9" key="1">
    <citation type="submission" date="2021-07" db="EMBL/GenBank/DDBJ databases">
        <title>Genomic diversity and antimicrobial resistance of Prevotella spp. isolated from chronic lung disease airways.</title>
        <authorList>
            <person name="Webb K.A."/>
            <person name="Olagoke O.S."/>
            <person name="Baird T."/>
            <person name="Neill J."/>
            <person name="Pham A."/>
            <person name="Wells T.J."/>
            <person name="Ramsay K.A."/>
            <person name="Bell S.C."/>
            <person name="Sarovich D.S."/>
            <person name="Price E.P."/>
        </authorList>
    </citation>
    <scope>NUCLEOTIDE SEQUENCE</scope>
    <source>
        <strain evidence="9">SCHI0047.S.3</strain>
    </source>
</reference>
<feature type="domain" description="ABC-2 type transporter transmembrane" evidence="8">
    <location>
        <begin position="33"/>
        <end position="384"/>
    </location>
</feature>
<evidence type="ECO:0000256" key="1">
    <source>
        <dbReference type="ARBA" id="ARBA00004651"/>
    </source>
</evidence>
<evidence type="ECO:0000256" key="6">
    <source>
        <dbReference type="SAM" id="Coils"/>
    </source>
</evidence>
<evidence type="ECO:0000256" key="2">
    <source>
        <dbReference type="ARBA" id="ARBA00022475"/>
    </source>
</evidence>
<dbReference type="Pfam" id="PF12698">
    <property type="entry name" value="ABC2_membrane_3"/>
    <property type="match status" value="1"/>
</dbReference>
<accession>A0AAW4NTQ1</accession>
<keyword evidence="5 7" id="KW-0472">Membrane</keyword>
<keyword evidence="4 7" id="KW-1133">Transmembrane helix</keyword>
<dbReference type="InterPro" id="IPR051449">
    <property type="entry name" value="ABC-2_transporter_component"/>
</dbReference>
<comment type="subcellular location">
    <subcellularLocation>
        <location evidence="1">Cell membrane</location>
        <topology evidence="1">Multi-pass membrane protein</topology>
    </subcellularLocation>
</comment>
<feature type="transmembrane region" description="Helical" evidence="7">
    <location>
        <begin position="32"/>
        <end position="51"/>
    </location>
</feature>
<comment type="caution">
    <text evidence="9">The sequence shown here is derived from an EMBL/GenBank/DDBJ whole genome shotgun (WGS) entry which is preliminary data.</text>
</comment>
<gene>
    <name evidence="9" type="ORF">KZY68_11030</name>
</gene>
<name>A0AAW4NTQ1_9BACT</name>
<evidence type="ECO:0000259" key="8">
    <source>
        <dbReference type="Pfam" id="PF12698"/>
    </source>
</evidence>
<keyword evidence="3 7" id="KW-0812">Transmembrane</keyword>
<feature type="coiled-coil region" evidence="6">
    <location>
        <begin position="396"/>
        <end position="423"/>
    </location>
</feature>
<evidence type="ECO:0000313" key="10">
    <source>
        <dbReference type="Proteomes" id="UP001196873"/>
    </source>
</evidence>
<evidence type="ECO:0000256" key="7">
    <source>
        <dbReference type="SAM" id="Phobius"/>
    </source>
</evidence>
<sequence>MENGLFTKISNGIKDMCYIWAKEMRSTITDEGVLIFFILVPLLYPLLYSWIYNNEVVKKVPVAIVDLSHSQTSREFIRDFDAASEVKVAYYCNSIDEAKDLVAKQVVHGVVYFPKNFAHKLYRGEQAHVSVYCDMSLMLTYKAIYQTAQAVASKMNSAIQISHSIDFTNRDDEITTKPLDYEEVPIFNTTGGYGNAIIPGVLILILQQTLLLGIGLAAGTARENNRYQELIPISKHYVGIFRIVLGKSMCYFMVFAVMAAYLTLCVPHFFHFTSMVHAIDLIGLMIPFLLAVIFFGMALSCLVRYRENVMLLVVFTSIPLLFLTGISWPETSMPGLWKAFAQLFPSTFGVRGFLRISSMGGTLDDIEPEFTALWIQTVVYFFATCAVYRYQIIKTRKQAYARMDMLKAKAAAAKSKRQNKTEEIAPQS</sequence>